<evidence type="ECO:0000313" key="2">
    <source>
        <dbReference type="Proteomes" id="UP001294412"/>
    </source>
</evidence>
<name>A0ABU5I1Q1_9HYPH</name>
<evidence type="ECO:0008006" key="3">
    <source>
        <dbReference type="Google" id="ProtNLM"/>
    </source>
</evidence>
<comment type="caution">
    <text evidence="1">The sequence shown here is derived from an EMBL/GenBank/DDBJ whole genome shotgun (WGS) entry which is preliminary data.</text>
</comment>
<organism evidence="1 2">
    <name type="scientific">Fulvimarina uroteuthidis</name>
    <dbReference type="NCBI Taxonomy" id="3098149"/>
    <lineage>
        <taxon>Bacteria</taxon>
        <taxon>Pseudomonadati</taxon>
        <taxon>Pseudomonadota</taxon>
        <taxon>Alphaproteobacteria</taxon>
        <taxon>Hyphomicrobiales</taxon>
        <taxon>Aurantimonadaceae</taxon>
        <taxon>Fulvimarina</taxon>
    </lineage>
</organism>
<gene>
    <name evidence="1" type="ORF">U0C82_07645</name>
</gene>
<dbReference type="RefSeq" id="WP_322186478.1">
    <property type="nucleotide sequence ID" value="NZ_JAXLPB010000002.1"/>
</dbReference>
<sequence>MPLQNRILPTGAIVAHPSKEGLFMGNRGMLHDAATRTLGRRLWQHRHWVVCVTERKGRTRSIMAKGQYTELFFLDDAVALAAGHRPCGACRHADLKAYAAALSQGAEKAPAAAEIDVALHRARVDPLSCAQITMRADARTLPDGAYILVEGMPWLVLGDRILRYTPAGYDAARARPGSIVTVLTPGPSIDALRGGFVPVLHPTAAGARIRSAVRLS</sequence>
<accession>A0ABU5I1Q1</accession>
<dbReference type="EMBL" id="JAXLPB010000002">
    <property type="protein sequence ID" value="MDY8109015.1"/>
    <property type="molecule type" value="Genomic_DNA"/>
</dbReference>
<dbReference type="Proteomes" id="UP001294412">
    <property type="component" value="Unassembled WGS sequence"/>
</dbReference>
<proteinExistence type="predicted"/>
<evidence type="ECO:0000313" key="1">
    <source>
        <dbReference type="EMBL" id="MDY8109015.1"/>
    </source>
</evidence>
<protein>
    <recommendedName>
        <fullName evidence="3">Hint domain-containing protein</fullName>
    </recommendedName>
</protein>
<keyword evidence="2" id="KW-1185">Reference proteome</keyword>
<reference evidence="1 2" key="1">
    <citation type="submission" date="2023-12" db="EMBL/GenBank/DDBJ databases">
        <title>Description of Novel Strain Fulvimarina sp. 2208YS6-2-32 isolated from Uroteuthis (Photololigo) edulis.</title>
        <authorList>
            <person name="Park J.-S."/>
        </authorList>
    </citation>
    <scope>NUCLEOTIDE SEQUENCE [LARGE SCALE GENOMIC DNA]</scope>
    <source>
        <strain evidence="1 2">2208YS6-2-32</strain>
    </source>
</reference>